<dbReference type="SUPFAM" id="SSF54236">
    <property type="entry name" value="Ubiquitin-like"/>
    <property type="match status" value="1"/>
</dbReference>
<name>A0A8S3SSY9_MYTED</name>
<evidence type="ECO:0000313" key="4">
    <source>
        <dbReference type="Proteomes" id="UP000683360"/>
    </source>
</evidence>
<keyword evidence="4" id="KW-1185">Reference proteome</keyword>
<dbReference type="InterPro" id="IPR016729">
    <property type="entry name" value="FADD"/>
</dbReference>
<comment type="caution">
    <text evidence="3">The sequence shown here is derived from an EMBL/GenBank/DDBJ whole genome shotgun (WGS) entry which is preliminary data.</text>
</comment>
<proteinExistence type="predicted"/>
<dbReference type="InterPro" id="IPR000488">
    <property type="entry name" value="Death_dom"/>
</dbReference>
<dbReference type="EMBL" id="CAJPWZ010001634">
    <property type="protein sequence ID" value="CAG2219625.1"/>
    <property type="molecule type" value="Genomic_DNA"/>
</dbReference>
<evidence type="ECO:0000313" key="3">
    <source>
        <dbReference type="EMBL" id="CAG2219625.1"/>
    </source>
</evidence>
<dbReference type="SUPFAM" id="SSF47986">
    <property type="entry name" value="DEATH domain"/>
    <property type="match status" value="1"/>
</dbReference>
<dbReference type="PANTHER" id="PTHR15077">
    <property type="entry name" value="FAS-ASSOCIATING DEATH DOMAIN-CONTAINING PROTEIN FADD"/>
    <property type="match status" value="1"/>
</dbReference>
<dbReference type="Gene3D" id="1.10.533.10">
    <property type="entry name" value="Death Domain, Fas"/>
    <property type="match status" value="1"/>
</dbReference>
<organism evidence="3 4">
    <name type="scientific">Mytilus edulis</name>
    <name type="common">Blue mussel</name>
    <dbReference type="NCBI Taxonomy" id="6550"/>
    <lineage>
        <taxon>Eukaryota</taxon>
        <taxon>Metazoa</taxon>
        <taxon>Spiralia</taxon>
        <taxon>Lophotrochozoa</taxon>
        <taxon>Mollusca</taxon>
        <taxon>Bivalvia</taxon>
        <taxon>Autobranchia</taxon>
        <taxon>Pteriomorphia</taxon>
        <taxon>Mytilida</taxon>
        <taxon>Mytiloidea</taxon>
        <taxon>Mytilidae</taxon>
        <taxon>Mytilinae</taxon>
        <taxon>Mytilus</taxon>
    </lineage>
</organism>
<feature type="compositionally biased region" description="Polar residues" evidence="1">
    <location>
        <begin position="213"/>
        <end position="235"/>
    </location>
</feature>
<dbReference type="Pfam" id="PF00531">
    <property type="entry name" value="Death"/>
    <property type="match status" value="1"/>
</dbReference>
<dbReference type="CDD" id="cd17039">
    <property type="entry name" value="Ubl_ubiquitin_like"/>
    <property type="match status" value="1"/>
</dbReference>
<dbReference type="PROSITE" id="PS50017">
    <property type="entry name" value="DEATH_DOMAIN"/>
    <property type="match status" value="1"/>
</dbReference>
<dbReference type="Pfam" id="PF00240">
    <property type="entry name" value="ubiquitin"/>
    <property type="match status" value="1"/>
</dbReference>
<dbReference type="SMART" id="SM00005">
    <property type="entry name" value="DEATH"/>
    <property type="match status" value="1"/>
</dbReference>
<evidence type="ECO:0000256" key="1">
    <source>
        <dbReference type="SAM" id="MobiDB-lite"/>
    </source>
</evidence>
<feature type="region of interest" description="Disordered" evidence="1">
    <location>
        <begin position="207"/>
        <end position="242"/>
    </location>
</feature>
<dbReference type="GO" id="GO:0007165">
    <property type="term" value="P:signal transduction"/>
    <property type="evidence" value="ECO:0007669"/>
    <property type="project" value="InterPro"/>
</dbReference>
<dbReference type="AlphaFoldDB" id="A0A8S3SSY9"/>
<protein>
    <recommendedName>
        <fullName evidence="2">Death domain-containing protein</fullName>
    </recommendedName>
</protein>
<reference evidence="3" key="1">
    <citation type="submission" date="2021-03" db="EMBL/GenBank/DDBJ databases">
        <authorList>
            <person name="Bekaert M."/>
        </authorList>
    </citation>
    <scope>NUCLEOTIDE SEQUENCE</scope>
</reference>
<sequence length="468" mass="52902">MDSFTLQEYPMCSVEELKNKISKRCDIMPKQFDLLYKNKALEESILLKDIIEKKANLEMLFNEKKHKSYKDVDVIDGSILCLCHCENPTKDPGPQTGTMETVFQASSTGSVEKVTELSMAALQMKLKKLELQHSRKEPKFKIISRDAHNRKIFNRMISVPIKTSRSSPVIDVLDGYKSDTDLLRQKQAENASSSESQLDTHYNFTHHEHHQIRSTPGPSGSNVKTSTPLFNQGPNNRPPTPKLKLDIRSNSPSPEQEKFYLCVTPPISSNNLSGLSDKRGNNFPGQVGYSLTVFGSEGNLPNIPSIIGSSASFTKMRDALEQPNGNSPWNKLFLQVSHEIISDWKNVGRHLEIREGNISIIDQNHHDVKEKAYSMLTKWQESKGHDATKEKLIKALEDCELKRVAEIVEEFDITPYVEDVTDLETDGVDDSSREELEMFDLTPNIQDVKDLETDGVDDNTGLELNMFD</sequence>
<dbReference type="InterPro" id="IPR011029">
    <property type="entry name" value="DEATH-like_dom_sf"/>
</dbReference>
<gene>
    <name evidence="3" type="ORF">MEDL_33127</name>
</gene>
<evidence type="ECO:0000259" key="2">
    <source>
        <dbReference type="PROSITE" id="PS50017"/>
    </source>
</evidence>
<feature type="domain" description="Death" evidence="2">
    <location>
        <begin position="343"/>
        <end position="412"/>
    </location>
</feature>
<dbReference type="CDD" id="cd01670">
    <property type="entry name" value="Death"/>
    <property type="match status" value="1"/>
</dbReference>
<dbReference type="Proteomes" id="UP000683360">
    <property type="component" value="Unassembled WGS sequence"/>
</dbReference>
<accession>A0A8S3SSY9</accession>
<dbReference type="Gene3D" id="3.10.20.90">
    <property type="entry name" value="Phosphatidylinositol 3-kinase Catalytic Subunit, Chain A, domain 1"/>
    <property type="match status" value="1"/>
</dbReference>
<dbReference type="InterPro" id="IPR029071">
    <property type="entry name" value="Ubiquitin-like_domsf"/>
</dbReference>
<dbReference type="InterPro" id="IPR000626">
    <property type="entry name" value="Ubiquitin-like_dom"/>
</dbReference>
<dbReference type="OrthoDB" id="6143371at2759"/>